<dbReference type="SUPFAM" id="SSF46689">
    <property type="entry name" value="Homeodomain-like"/>
    <property type="match status" value="1"/>
</dbReference>
<dbReference type="Gene3D" id="1.10.10.60">
    <property type="entry name" value="Homeodomain-like"/>
    <property type="match status" value="1"/>
</dbReference>
<dbReference type="InterPro" id="IPR050624">
    <property type="entry name" value="HTH-type_Tx_Regulator"/>
</dbReference>
<dbReference type="RefSeq" id="WP_176294564.1">
    <property type="nucleotide sequence ID" value="NZ_CP051177.1"/>
</dbReference>
<keyword evidence="1 2" id="KW-0238">DNA-binding</keyword>
<dbReference type="PRINTS" id="PR00455">
    <property type="entry name" value="HTHTETR"/>
</dbReference>
<dbReference type="PANTHER" id="PTHR43479:SF7">
    <property type="entry name" value="TETR-FAMILY TRANSCRIPTIONAL REGULATOR"/>
    <property type="match status" value="1"/>
</dbReference>
<reference evidence="5" key="2">
    <citation type="submission" date="2020-06" db="EMBL/GenBank/DDBJ databases">
        <title>Isolation of Planomicrobium glaciei.</title>
        <authorList>
            <person name="Malisova L."/>
            <person name="Safrankova R."/>
            <person name="Jakubu V."/>
            <person name="Spanelova P."/>
        </authorList>
    </citation>
    <scope>NUCLEOTIDE SEQUENCE [LARGE SCALE GENOMIC DNA]</scope>
    <source>
        <strain evidence="5">NRL-ATB46093</strain>
    </source>
</reference>
<dbReference type="Pfam" id="PF00440">
    <property type="entry name" value="TetR_N"/>
    <property type="match status" value="1"/>
</dbReference>
<evidence type="ECO:0000313" key="4">
    <source>
        <dbReference type="EMBL" id="QKX51004.1"/>
    </source>
</evidence>
<keyword evidence="5" id="KW-1185">Reference proteome</keyword>
<evidence type="ECO:0000259" key="3">
    <source>
        <dbReference type="PROSITE" id="PS50977"/>
    </source>
</evidence>
<dbReference type="SUPFAM" id="SSF48498">
    <property type="entry name" value="Tetracyclin repressor-like, C-terminal domain"/>
    <property type="match status" value="1"/>
</dbReference>
<dbReference type="EMBL" id="CP051177">
    <property type="protein sequence ID" value="QKX51004.1"/>
    <property type="molecule type" value="Genomic_DNA"/>
</dbReference>
<dbReference type="Proteomes" id="UP000509222">
    <property type="component" value="Chromosome"/>
</dbReference>
<dbReference type="PANTHER" id="PTHR43479">
    <property type="entry name" value="ACREF/ENVCD OPERON REPRESSOR-RELATED"/>
    <property type="match status" value="1"/>
</dbReference>
<organism evidence="4 5">
    <name type="scientific">Planococcus glaciei</name>
    <dbReference type="NCBI Taxonomy" id="459472"/>
    <lineage>
        <taxon>Bacteria</taxon>
        <taxon>Bacillati</taxon>
        <taxon>Bacillota</taxon>
        <taxon>Bacilli</taxon>
        <taxon>Bacillales</taxon>
        <taxon>Caryophanaceae</taxon>
        <taxon>Planococcus</taxon>
    </lineage>
</organism>
<feature type="domain" description="HTH tetR-type" evidence="3">
    <location>
        <begin position="11"/>
        <end position="71"/>
    </location>
</feature>
<proteinExistence type="predicted"/>
<reference evidence="4 5" key="1">
    <citation type="submission" date="2020-04" db="EMBL/GenBank/DDBJ databases">
        <authorList>
            <person name="Pajer P."/>
            <person name="Broz P."/>
        </authorList>
    </citation>
    <scope>NUCLEOTIDE SEQUENCE [LARGE SCALE GENOMIC DNA]</scope>
    <source>
        <strain evidence="5">NRL-ATB46093</strain>
    </source>
</reference>
<evidence type="ECO:0000256" key="1">
    <source>
        <dbReference type="ARBA" id="ARBA00023125"/>
    </source>
</evidence>
<dbReference type="InterPro" id="IPR009057">
    <property type="entry name" value="Homeodomain-like_sf"/>
</dbReference>
<gene>
    <name evidence="4" type="ORF">HF394_10630</name>
</gene>
<dbReference type="InterPro" id="IPR036271">
    <property type="entry name" value="Tet_transcr_reg_TetR-rel_C_sf"/>
</dbReference>
<protein>
    <submittedName>
        <fullName evidence="4">TetR/AcrR family transcriptional regulator</fullName>
    </submittedName>
</protein>
<dbReference type="PROSITE" id="PS50977">
    <property type="entry name" value="HTH_TETR_2"/>
    <property type="match status" value="1"/>
</dbReference>
<sequence length="202" mass="23120">MKKNGYVLRGERTQRKILDAGKEIFSEKGYKEATVALIAERAGVGYGTVYAHFRSGKDEVLLLIMEDIMDEFYQVASAAYTPNSKEEAYHFTSANITQFLELARLHREWLALFHEAFGQSERILSKWEEISDRFIDRISKNVEIVKAKGLSRNPDYDARIVAGTLYYPGEKFLWKIALGKTTAHPKEIARNIAEVYTNGLFK</sequence>
<dbReference type="Gene3D" id="1.10.357.10">
    <property type="entry name" value="Tetracycline Repressor, domain 2"/>
    <property type="match status" value="1"/>
</dbReference>
<accession>A0A7H8QAD6</accession>
<feature type="DNA-binding region" description="H-T-H motif" evidence="2">
    <location>
        <begin position="34"/>
        <end position="53"/>
    </location>
</feature>
<evidence type="ECO:0000313" key="5">
    <source>
        <dbReference type="Proteomes" id="UP000509222"/>
    </source>
</evidence>
<dbReference type="GO" id="GO:0003677">
    <property type="term" value="F:DNA binding"/>
    <property type="evidence" value="ECO:0007669"/>
    <property type="project" value="UniProtKB-UniRule"/>
</dbReference>
<dbReference type="AlphaFoldDB" id="A0A7H8QAD6"/>
<dbReference type="InterPro" id="IPR001647">
    <property type="entry name" value="HTH_TetR"/>
</dbReference>
<evidence type="ECO:0000256" key="2">
    <source>
        <dbReference type="PROSITE-ProRule" id="PRU00335"/>
    </source>
</evidence>
<name>A0A7H8QAD6_9BACL</name>